<dbReference type="EMBL" id="FNGV01000005">
    <property type="protein sequence ID" value="SDM15013.1"/>
    <property type="molecule type" value="Genomic_DNA"/>
</dbReference>
<dbReference type="STRING" id="192904.SAMN04488514_105228"/>
<keyword evidence="1" id="KW-1133">Transmembrane helix</keyword>
<accession>A0A1G9QVP0</accession>
<sequence length="104" mass="12280">MDWGQLLETIIYGVIFIATGVLMKWFPPKNINRFTVIVQGVACQAQKYGNSPIKQVLPYLPIWEFYYCFLVYWFIYGYLKRQILLLFSPCFYTELVVSTIVKDC</sequence>
<evidence type="ECO:0000256" key="1">
    <source>
        <dbReference type="SAM" id="Phobius"/>
    </source>
</evidence>
<dbReference type="AlphaFoldDB" id="A0A1G9QVP0"/>
<gene>
    <name evidence="2" type="ORF">SAMN04488514_105228</name>
</gene>
<feature type="transmembrane region" description="Helical" evidence="1">
    <location>
        <begin position="6"/>
        <end position="26"/>
    </location>
</feature>
<feature type="transmembrane region" description="Helical" evidence="1">
    <location>
        <begin position="56"/>
        <end position="76"/>
    </location>
</feature>
<keyword evidence="1" id="KW-0472">Membrane</keyword>
<keyword evidence="3" id="KW-1185">Reference proteome</keyword>
<proteinExistence type="predicted"/>
<keyword evidence="1" id="KW-0812">Transmembrane</keyword>
<evidence type="ECO:0000313" key="2">
    <source>
        <dbReference type="EMBL" id="SDM15013.1"/>
    </source>
</evidence>
<evidence type="ECO:0000313" key="3">
    <source>
        <dbReference type="Proteomes" id="UP000199440"/>
    </source>
</evidence>
<reference evidence="2 3" key="1">
    <citation type="submission" date="2016-10" db="EMBL/GenBank/DDBJ databases">
        <authorList>
            <person name="de Groot N.N."/>
        </authorList>
    </citation>
    <scope>NUCLEOTIDE SEQUENCE [LARGE SCALE GENOMIC DNA]</scope>
    <source>
        <strain evidence="2 3">DSM 19886</strain>
    </source>
</reference>
<protein>
    <submittedName>
        <fullName evidence="2">Uncharacterized protein</fullName>
    </submittedName>
</protein>
<name>A0A1G9QVP0_9FLAO</name>
<dbReference type="Proteomes" id="UP000199440">
    <property type="component" value="Unassembled WGS sequence"/>
</dbReference>
<organism evidence="2 3">
    <name type="scientific">Kriegella aquimaris</name>
    <dbReference type="NCBI Taxonomy" id="192904"/>
    <lineage>
        <taxon>Bacteria</taxon>
        <taxon>Pseudomonadati</taxon>
        <taxon>Bacteroidota</taxon>
        <taxon>Flavobacteriia</taxon>
        <taxon>Flavobacteriales</taxon>
        <taxon>Flavobacteriaceae</taxon>
        <taxon>Kriegella</taxon>
    </lineage>
</organism>